<organism evidence="3 4">
    <name type="scientific">Paracoccus subflavus</name>
    <dbReference type="NCBI Taxonomy" id="2528244"/>
    <lineage>
        <taxon>Bacteria</taxon>
        <taxon>Pseudomonadati</taxon>
        <taxon>Pseudomonadota</taxon>
        <taxon>Alphaproteobacteria</taxon>
        <taxon>Rhodobacterales</taxon>
        <taxon>Paracoccaceae</taxon>
        <taxon>Paracoccus</taxon>
    </lineage>
</organism>
<proteinExistence type="predicted"/>
<keyword evidence="2" id="KW-0378">Hydrolase</keyword>
<protein>
    <submittedName>
        <fullName evidence="3">PHB depolymerase family esterase</fullName>
    </submittedName>
</protein>
<dbReference type="SUPFAM" id="SSF53474">
    <property type="entry name" value="alpha/beta-Hydrolases"/>
    <property type="match status" value="2"/>
</dbReference>
<dbReference type="InterPro" id="IPR010126">
    <property type="entry name" value="Esterase_phb"/>
</dbReference>
<dbReference type="Pfam" id="PF10503">
    <property type="entry name" value="Esterase_PHB"/>
    <property type="match status" value="1"/>
</dbReference>
<keyword evidence="1" id="KW-0732">Signal</keyword>
<dbReference type="EMBL" id="SISK01000001">
    <property type="protein sequence ID" value="TBN43744.1"/>
    <property type="molecule type" value="Genomic_DNA"/>
</dbReference>
<evidence type="ECO:0000256" key="1">
    <source>
        <dbReference type="ARBA" id="ARBA00022729"/>
    </source>
</evidence>
<dbReference type="NCBIfam" id="TIGR01840">
    <property type="entry name" value="esterase_phb"/>
    <property type="match status" value="1"/>
</dbReference>
<evidence type="ECO:0000313" key="3">
    <source>
        <dbReference type="EMBL" id="TBN43744.1"/>
    </source>
</evidence>
<dbReference type="GO" id="GO:0016787">
    <property type="term" value="F:hydrolase activity"/>
    <property type="evidence" value="ECO:0007669"/>
    <property type="project" value="UniProtKB-KW"/>
</dbReference>
<dbReference type="InterPro" id="IPR050955">
    <property type="entry name" value="Plant_Biomass_Hydrol_Est"/>
</dbReference>
<evidence type="ECO:0000256" key="2">
    <source>
        <dbReference type="ARBA" id="ARBA00022801"/>
    </source>
</evidence>
<dbReference type="GO" id="GO:0005576">
    <property type="term" value="C:extracellular region"/>
    <property type="evidence" value="ECO:0007669"/>
    <property type="project" value="InterPro"/>
</dbReference>
<name>A0A4Q9G4U9_9RHOB</name>
<keyword evidence="4" id="KW-1185">Reference proteome</keyword>
<dbReference type="InterPro" id="IPR029058">
    <property type="entry name" value="AB_hydrolase_fold"/>
</dbReference>
<dbReference type="PANTHER" id="PTHR43037">
    <property type="entry name" value="UNNAMED PRODUCT-RELATED"/>
    <property type="match status" value="1"/>
</dbReference>
<evidence type="ECO:0000313" key="4">
    <source>
        <dbReference type="Proteomes" id="UP000293520"/>
    </source>
</evidence>
<reference evidence="3 4" key="1">
    <citation type="submission" date="2019-02" db="EMBL/GenBank/DDBJ databases">
        <title>Paracoccus subflavus sp. nov., isolated from marine sediment of the Pacific Ocean.</title>
        <authorList>
            <person name="Zhang G."/>
        </authorList>
    </citation>
    <scope>NUCLEOTIDE SEQUENCE [LARGE SCALE GENOMIC DNA]</scope>
    <source>
        <strain evidence="3 4">GY0581</strain>
    </source>
</reference>
<sequence length="406" mass="42226">MTTDYVAEILRATGTLRSGDPAGVTAIVQNALALAGLKDPGAGIAAGASARTTPMPQPLLPGPVHTDHHSFGAGRLRKPLGEVIRALREGGKGLKLEGLPGMGRPVQAPELPLPEGARFLDERYSCAAGARRYRLYVPSPAKKGLQGMIVMLHGCTQNPEDFAAGTGMNALAEEHRLLIVYPAQTGGDNSMSCWNWFRPSDQMRDAGEPAIIAGLTEGLRDQYAVPADRIFVAGLSAGGAMAVIMGETYPELYAAVGVHSGLAYGSANDVMSAFAVMRGQASLGAVPLRKPGAGLETGPRMIVFQGSADTTVHPSNAERIIAGKGAGAGTTSRVEPGASEGTRGYTRLVARREDGTHGVESWIIEGAQHAWAGGHPSGSYTDPRGPDASAAMVRFFLHGASELSNA</sequence>
<comment type="caution">
    <text evidence="3">The sequence shown here is derived from an EMBL/GenBank/DDBJ whole genome shotgun (WGS) entry which is preliminary data.</text>
</comment>
<dbReference type="Proteomes" id="UP000293520">
    <property type="component" value="Unassembled WGS sequence"/>
</dbReference>
<dbReference type="PANTHER" id="PTHR43037:SF1">
    <property type="entry name" value="BLL1128 PROTEIN"/>
    <property type="match status" value="1"/>
</dbReference>
<gene>
    <name evidence="3" type="ORF">EYE42_00980</name>
</gene>
<dbReference type="RefSeq" id="WP_130989445.1">
    <property type="nucleotide sequence ID" value="NZ_SISK01000001.1"/>
</dbReference>
<dbReference type="OrthoDB" id="9767239at2"/>
<accession>A0A4Q9G4U9</accession>
<dbReference type="Gene3D" id="3.40.50.1820">
    <property type="entry name" value="alpha/beta hydrolase"/>
    <property type="match status" value="1"/>
</dbReference>
<dbReference type="AlphaFoldDB" id="A0A4Q9G4U9"/>